<dbReference type="AlphaFoldDB" id="A0A8J3LTQ1"/>
<evidence type="ECO:0000313" key="2">
    <source>
        <dbReference type="EMBL" id="GIG73674.1"/>
    </source>
</evidence>
<organism evidence="2 3">
    <name type="scientific">Planosporangium flavigriseum</name>
    <dbReference type="NCBI Taxonomy" id="373681"/>
    <lineage>
        <taxon>Bacteria</taxon>
        <taxon>Bacillati</taxon>
        <taxon>Actinomycetota</taxon>
        <taxon>Actinomycetes</taxon>
        <taxon>Micromonosporales</taxon>
        <taxon>Micromonosporaceae</taxon>
        <taxon>Planosporangium</taxon>
    </lineage>
</organism>
<evidence type="ECO:0000256" key="1">
    <source>
        <dbReference type="SAM" id="MobiDB-lite"/>
    </source>
</evidence>
<reference evidence="2" key="1">
    <citation type="submission" date="2021-01" db="EMBL/GenBank/DDBJ databases">
        <title>Whole genome shotgun sequence of Planosporangium flavigriseum NBRC 105377.</title>
        <authorList>
            <person name="Komaki H."/>
            <person name="Tamura T."/>
        </authorList>
    </citation>
    <scope>NUCLEOTIDE SEQUENCE</scope>
    <source>
        <strain evidence="2">NBRC 105377</strain>
    </source>
</reference>
<sequence length="71" mass="7686">MTVMPSWDLGSGMRLDLECDDCGYLISQAGTDRTDWNALWASAQKLGWDGTPQHTGRHSCPECGSDLQAAA</sequence>
<protein>
    <submittedName>
        <fullName evidence="2">Uncharacterized protein</fullName>
    </submittedName>
</protein>
<dbReference type="Proteomes" id="UP000653674">
    <property type="component" value="Unassembled WGS sequence"/>
</dbReference>
<dbReference type="EMBL" id="BONU01000011">
    <property type="protein sequence ID" value="GIG73674.1"/>
    <property type="molecule type" value="Genomic_DNA"/>
</dbReference>
<accession>A0A8J3LTQ1</accession>
<name>A0A8J3LTQ1_9ACTN</name>
<feature type="region of interest" description="Disordered" evidence="1">
    <location>
        <begin position="49"/>
        <end position="71"/>
    </location>
</feature>
<keyword evidence="3" id="KW-1185">Reference proteome</keyword>
<comment type="caution">
    <text evidence="2">The sequence shown here is derived from an EMBL/GenBank/DDBJ whole genome shotgun (WGS) entry which is preliminary data.</text>
</comment>
<evidence type="ECO:0000313" key="3">
    <source>
        <dbReference type="Proteomes" id="UP000653674"/>
    </source>
</evidence>
<proteinExistence type="predicted"/>
<gene>
    <name evidence="2" type="ORF">Pfl04_20780</name>
</gene>